<comment type="similarity">
    <text evidence="1">In the C-terminal section; belongs to the class-I pyridoxal-phosphate-dependent aminotransferase family.</text>
</comment>
<dbReference type="InterPro" id="IPR036390">
    <property type="entry name" value="WH_DNA-bd_sf"/>
</dbReference>
<dbReference type="SUPFAM" id="SSF46785">
    <property type="entry name" value="Winged helix' DNA-binding domain"/>
    <property type="match status" value="1"/>
</dbReference>
<dbReference type="EMBL" id="CYGX02000045">
    <property type="protein sequence ID" value="SIT43837.1"/>
    <property type="molecule type" value="Genomic_DNA"/>
</dbReference>
<dbReference type="Proteomes" id="UP000187012">
    <property type="component" value="Unassembled WGS sequence"/>
</dbReference>
<dbReference type="AlphaFoldDB" id="A0A1N7S8X7"/>
<dbReference type="CDD" id="cd00609">
    <property type="entry name" value="AAT_like"/>
    <property type="match status" value="1"/>
</dbReference>
<evidence type="ECO:0000256" key="5">
    <source>
        <dbReference type="ARBA" id="ARBA00023163"/>
    </source>
</evidence>
<evidence type="ECO:0000313" key="7">
    <source>
        <dbReference type="EMBL" id="SIT43837.1"/>
    </source>
</evidence>
<dbReference type="Gene3D" id="3.40.640.10">
    <property type="entry name" value="Type I PLP-dependent aspartate aminotransferase-like (Major domain)"/>
    <property type="match status" value="1"/>
</dbReference>
<dbReference type="InterPro" id="IPR015421">
    <property type="entry name" value="PyrdxlP-dep_Trfase_major"/>
</dbReference>
<dbReference type="PANTHER" id="PTHR46577:SF1">
    <property type="entry name" value="HTH-TYPE TRANSCRIPTIONAL REGULATORY PROTEIN GABR"/>
    <property type="match status" value="1"/>
</dbReference>
<dbReference type="InterPro" id="IPR015422">
    <property type="entry name" value="PyrdxlP-dep_Trfase_small"/>
</dbReference>
<dbReference type="SUPFAM" id="SSF53383">
    <property type="entry name" value="PLP-dependent transferases"/>
    <property type="match status" value="1"/>
</dbReference>
<reference evidence="7 8" key="1">
    <citation type="submission" date="2016-12" db="EMBL/GenBank/DDBJ databases">
        <authorList>
            <person name="Song W.-J."/>
            <person name="Kurnit D.M."/>
        </authorList>
    </citation>
    <scope>NUCLEOTIDE SEQUENCE [LARGE SCALE GENOMIC DNA]</scope>
    <source>
        <strain evidence="7 8">STM7296</strain>
    </source>
</reference>
<keyword evidence="2" id="KW-0663">Pyridoxal phosphate</keyword>
<accession>A0A1N7S8X7</accession>
<dbReference type="STRING" id="1247936.BN2475_450094"/>
<proteinExistence type="inferred from homology"/>
<evidence type="ECO:0000256" key="3">
    <source>
        <dbReference type="ARBA" id="ARBA00023015"/>
    </source>
</evidence>
<dbReference type="OrthoDB" id="9804020at2"/>
<keyword evidence="8" id="KW-1185">Reference proteome</keyword>
<dbReference type="InterPro" id="IPR051446">
    <property type="entry name" value="HTH_trans_reg/aminotransferase"/>
</dbReference>
<evidence type="ECO:0000259" key="6">
    <source>
        <dbReference type="PROSITE" id="PS50949"/>
    </source>
</evidence>
<dbReference type="SMART" id="SM00345">
    <property type="entry name" value="HTH_GNTR"/>
    <property type="match status" value="1"/>
</dbReference>
<sequence>MAVKRNIDTVSIYRAMLGKGVGVKYKRLAKGIEEAIRTGVIRPGDKLPPHRILADRLGVTAGTISHAYAELERMGWVVARVGDGTFVRKRDQERPRDAGFRNFPGAPDACHDMSRNMHIPGMEADQLARHLAQLAGDPERLRELLLYTPDAGVLRHRQAGAQWLAHGDFRPLAEQVVCVNGSQHGLLAVLMATLRAGDTLVTEQLTYPGLISVARLLGIKVIGVEMDEEGLLPASLDELCRTNRITALYCTPTIQNPTTAVMSVARRQALAQLCREHNLLVIEDETHAVLMRERPLPISHFAPERGVVIGSLSKAVAAGLRAGYVYVPASMVGRLTAAIRNSCWMATPLSLDIASAWIEDGTAFSLLDEQTKEIDRRKELVVGQLESVIYRTHRFSPHFWIDVPAPWRASEIDRSLRQQNHLISTAEAFSVSRGTFPECVRVSVSNASGGDHMLCDGFAALADVLRNGAGSPPVMLS</sequence>
<protein>
    <submittedName>
        <fullName evidence="7">GntR family transcriptional regulator</fullName>
    </submittedName>
</protein>
<dbReference type="PROSITE" id="PS50949">
    <property type="entry name" value="HTH_GNTR"/>
    <property type="match status" value="1"/>
</dbReference>
<evidence type="ECO:0000256" key="2">
    <source>
        <dbReference type="ARBA" id="ARBA00022898"/>
    </source>
</evidence>
<dbReference type="CDD" id="cd07377">
    <property type="entry name" value="WHTH_GntR"/>
    <property type="match status" value="1"/>
</dbReference>
<dbReference type="GO" id="GO:0030170">
    <property type="term" value="F:pyridoxal phosphate binding"/>
    <property type="evidence" value="ECO:0007669"/>
    <property type="project" value="InterPro"/>
</dbReference>
<dbReference type="Gene3D" id="3.90.1150.10">
    <property type="entry name" value="Aspartate Aminotransferase, domain 1"/>
    <property type="match status" value="1"/>
</dbReference>
<dbReference type="PANTHER" id="PTHR46577">
    <property type="entry name" value="HTH-TYPE TRANSCRIPTIONAL REGULATORY PROTEIN GABR"/>
    <property type="match status" value="1"/>
</dbReference>
<dbReference type="RefSeq" id="WP_094781276.1">
    <property type="nucleotide sequence ID" value="NZ_CYGX02000045.1"/>
</dbReference>
<gene>
    <name evidence="7" type="ORF">BN2475_450094</name>
</gene>
<evidence type="ECO:0000256" key="4">
    <source>
        <dbReference type="ARBA" id="ARBA00023125"/>
    </source>
</evidence>
<dbReference type="Pfam" id="PF00392">
    <property type="entry name" value="GntR"/>
    <property type="match status" value="1"/>
</dbReference>
<dbReference type="InterPro" id="IPR004839">
    <property type="entry name" value="Aminotransferase_I/II_large"/>
</dbReference>
<dbReference type="InterPro" id="IPR015424">
    <property type="entry name" value="PyrdxlP-dep_Trfase"/>
</dbReference>
<keyword evidence="3" id="KW-0805">Transcription regulation</keyword>
<dbReference type="GO" id="GO:0003700">
    <property type="term" value="F:DNA-binding transcription factor activity"/>
    <property type="evidence" value="ECO:0007669"/>
    <property type="project" value="InterPro"/>
</dbReference>
<dbReference type="Gene3D" id="1.10.10.10">
    <property type="entry name" value="Winged helix-like DNA-binding domain superfamily/Winged helix DNA-binding domain"/>
    <property type="match status" value="1"/>
</dbReference>
<evidence type="ECO:0000313" key="8">
    <source>
        <dbReference type="Proteomes" id="UP000187012"/>
    </source>
</evidence>
<dbReference type="InterPro" id="IPR000524">
    <property type="entry name" value="Tscrpt_reg_HTH_GntR"/>
</dbReference>
<feature type="domain" description="HTH gntR-type" evidence="6">
    <location>
        <begin position="22"/>
        <end position="90"/>
    </location>
</feature>
<organism evidence="7 8">
    <name type="scientific">Paraburkholderia ribeironis</name>
    <dbReference type="NCBI Taxonomy" id="1247936"/>
    <lineage>
        <taxon>Bacteria</taxon>
        <taxon>Pseudomonadati</taxon>
        <taxon>Pseudomonadota</taxon>
        <taxon>Betaproteobacteria</taxon>
        <taxon>Burkholderiales</taxon>
        <taxon>Burkholderiaceae</taxon>
        <taxon>Paraburkholderia</taxon>
    </lineage>
</organism>
<evidence type="ECO:0000256" key="1">
    <source>
        <dbReference type="ARBA" id="ARBA00005384"/>
    </source>
</evidence>
<keyword evidence="5" id="KW-0804">Transcription</keyword>
<dbReference type="InterPro" id="IPR036388">
    <property type="entry name" value="WH-like_DNA-bd_sf"/>
</dbReference>
<dbReference type="Pfam" id="PF00155">
    <property type="entry name" value="Aminotran_1_2"/>
    <property type="match status" value="1"/>
</dbReference>
<dbReference type="GO" id="GO:0003677">
    <property type="term" value="F:DNA binding"/>
    <property type="evidence" value="ECO:0007669"/>
    <property type="project" value="UniProtKB-KW"/>
</dbReference>
<name>A0A1N7S8X7_9BURK</name>
<keyword evidence="4" id="KW-0238">DNA-binding</keyword>